<protein>
    <recommendedName>
        <fullName evidence="3">Lipoprotein</fullName>
    </recommendedName>
</protein>
<reference evidence="1 2" key="1">
    <citation type="submission" date="2016-12" db="EMBL/GenBank/DDBJ databases">
        <title>Genome sequencing of Methylocaldum marinum.</title>
        <authorList>
            <person name="Takeuchi M."/>
            <person name="Kamagata Y."/>
            <person name="Hiraoka S."/>
            <person name="Oshima K."/>
            <person name="Hattori M."/>
            <person name="Iwasaki W."/>
        </authorList>
    </citation>
    <scope>NUCLEOTIDE SEQUENCE [LARGE SCALE GENOMIC DNA]</scope>
    <source>
        <strain evidence="1 2">S8</strain>
    </source>
</reference>
<name>A0A250L2K8_9GAMM</name>
<organism evidence="1 2">
    <name type="scientific">Methylocaldum marinum</name>
    <dbReference type="NCBI Taxonomy" id="1432792"/>
    <lineage>
        <taxon>Bacteria</taxon>
        <taxon>Pseudomonadati</taxon>
        <taxon>Pseudomonadota</taxon>
        <taxon>Gammaproteobacteria</taxon>
        <taxon>Methylococcales</taxon>
        <taxon>Methylococcaceae</taxon>
        <taxon>Methylocaldum</taxon>
    </lineage>
</organism>
<dbReference type="Proteomes" id="UP000266313">
    <property type="component" value="Chromosome"/>
</dbReference>
<gene>
    <name evidence="1" type="ORF">sS8_4846</name>
</gene>
<proteinExistence type="predicted"/>
<evidence type="ECO:0000313" key="2">
    <source>
        <dbReference type="Proteomes" id="UP000266313"/>
    </source>
</evidence>
<keyword evidence="2" id="KW-1185">Reference proteome</keyword>
<evidence type="ECO:0000313" key="1">
    <source>
        <dbReference type="EMBL" id="BBA36769.1"/>
    </source>
</evidence>
<dbReference type="EMBL" id="AP017928">
    <property type="protein sequence ID" value="BBA36769.1"/>
    <property type="molecule type" value="Genomic_DNA"/>
</dbReference>
<dbReference type="KEGG" id="mmai:sS8_4846"/>
<accession>A0A250L2K8</accession>
<sequence>MTYNPKGFTIRREGPNHMKKRLGMMCLVSGLTGCAHSLSEPTARSIYLPSGDPAYQITCEERGLARDGCYRKAGEICGTRGYDEIALSDERQMNEIFDMVTGAIRQGKTAPVIEKTIVIRCKRPSLGNRL</sequence>
<dbReference type="AlphaFoldDB" id="A0A250L2K8"/>
<dbReference type="PROSITE" id="PS51257">
    <property type="entry name" value="PROKAR_LIPOPROTEIN"/>
    <property type="match status" value="1"/>
</dbReference>
<evidence type="ECO:0008006" key="3">
    <source>
        <dbReference type="Google" id="ProtNLM"/>
    </source>
</evidence>